<dbReference type="SMART" id="SM00871">
    <property type="entry name" value="AraC_E_bind"/>
    <property type="match status" value="1"/>
</dbReference>
<dbReference type="PANTHER" id="PTHR36444:SF3">
    <property type="entry name" value="TRANSCRIPTIONAL ACTIVATOR, PUTATIVE-RELATED"/>
    <property type="match status" value="1"/>
</dbReference>
<dbReference type="InterPro" id="IPR029442">
    <property type="entry name" value="GyrI-like"/>
</dbReference>
<accession>A0A0W1AVU0</accession>
<feature type="domain" description="AraC effector-binding" evidence="1">
    <location>
        <begin position="1"/>
        <end position="166"/>
    </location>
</feature>
<dbReference type="InterPro" id="IPR053182">
    <property type="entry name" value="YobU-like_regulator"/>
</dbReference>
<dbReference type="Pfam" id="PF06445">
    <property type="entry name" value="GyrI-like"/>
    <property type="match status" value="1"/>
</dbReference>
<sequence>MVELRDLPELHVIGWTNVNASGEPYPNLWEFVFGELDIDAKFDSIPSKVQDSGCYLGLFQNRTSVPRLWEQAAWDHEFFLAVEVKQLGCIPEGLVQKTFPASTYAIFTANGVPHSAFQATWNHIHNEWLPHSEYNFNPDGVFFIQYTENSGPDDERFEAHLCVPIAKKQDFPKAR</sequence>
<protein>
    <recommendedName>
        <fullName evidence="1">AraC effector-binding domain-containing protein</fullName>
    </recommendedName>
</protein>
<reference evidence="2 3" key="1">
    <citation type="journal article" date="2015" name="Int. Biodeterior. Biodegradation">
        <title>Physiological and genetic screening methods for the isolation of methyl tert-butyl ether-degrading bacteria for bioremediation purposes.</title>
        <authorList>
            <person name="Guisado I.M."/>
            <person name="Purswani J."/>
            <person name="Gonzalez Lopez J."/>
            <person name="Pozo C."/>
        </authorList>
    </citation>
    <scope>NUCLEOTIDE SEQUENCE [LARGE SCALE GENOMIC DNA]</scope>
    <source>
        <strain evidence="2 3">SH7</strain>
    </source>
</reference>
<evidence type="ECO:0000259" key="1">
    <source>
        <dbReference type="SMART" id="SM00871"/>
    </source>
</evidence>
<dbReference type="InterPro" id="IPR011256">
    <property type="entry name" value="Reg_factor_effector_dom_sf"/>
</dbReference>
<dbReference type="Proteomes" id="UP000054709">
    <property type="component" value="Unassembled WGS sequence"/>
</dbReference>
<dbReference type="PANTHER" id="PTHR36444">
    <property type="entry name" value="TRANSCRIPTIONAL REGULATOR PROTEIN YOBU-RELATED"/>
    <property type="match status" value="1"/>
</dbReference>
<dbReference type="InterPro" id="IPR010499">
    <property type="entry name" value="AraC_E-bd"/>
</dbReference>
<organism evidence="2 3">
    <name type="scientific">Paenibacillus etheri</name>
    <dbReference type="NCBI Taxonomy" id="1306852"/>
    <lineage>
        <taxon>Bacteria</taxon>
        <taxon>Bacillati</taxon>
        <taxon>Bacillota</taxon>
        <taxon>Bacilli</taxon>
        <taxon>Bacillales</taxon>
        <taxon>Paenibacillaceae</taxon>
        <taxon>Paenibacillus</taxon>
    </lineage>
</organism>
<dbReference type="EMBL" id="LCZJ02000028">
    <property type="protein sequence ID" value="KTD85396.1"/>
    <property type="molecule type" value="Genomic_DNA"/>
</dbReference>
<comment type="caution">
    <text evidence="2">The sequence shown here is derived from an EMBL/GenBank/DDBJ whole genome shotgun (WGS) entry which is preliminary data.</text>
</comment>
<name>A0A0W1AVU0_9BACL</name>
<gene>
    <name evidence="2" type="ORF">UQ64_21220</name>
</gene>
<proteinExistence type="predicted"/>
<dbReference type="AlphaFoldDB" id="A0A0W1AVU0"/>
<dbReference type="Gene3D" id="3.20.80.10">
    <property type="entry name" value="Regulatory factor, effector binding domain"/>
    <property type="match status" value="1"/>
</dbReference>
<keyword evidence="3" id="KW-1185">Reference proteome</keyword>
<evidence type="ECO:0000313" key="3">
    <source>
        <dbReference type="Proteomes" id="UP000054709"/>
    </source>
</evidence>
<dbReference type="SUPFAM" id="SSF55136">
    <property type="entry name" value="Probable bacterial effector-binding domain"/>
    <property type="match status" value="1"/>
</dbReference>
<evidence type="ECO:0000313" key="2">
    <source>
        <dbReference type="EMBL" id="KTD85396.1"/>
    </source>
</evidence>